<feature type="transmembrane region" description="Helical" evidence="6">
    <location>
        <begin position="157"/>
        <end position="176"/>
    </location>
</feature>
<dbReference type="Pfam" id="PF02653">
    <property type="entry name" value="BPD_transp_2"/>
    <property type="match status" value="1"/>
</dbReference>
<keyword evidence="3 6" id="KW-0812">Transmembrane</keyword>
<gene>
    <name evidence="8" type="ORF">DWZ83_08565</name>
    <name evidence="7" type="ORF">KHZ85_09045</name>
</gene>
<dbReference type="EMBL" id="QRPK01000054">
    <property type="protein sequence ID" value="RHM08220.1"/>
    <property type="molecule type" value="Genomic_DNA"/>
</dbReference>
<evidence type="ECO:0000256" key="6">
    <source>
        <dbReference type="SAM" id="Phobius"/>
    </source>
</evidence>
<feature type="transmembrane region" description="Helical" evidence="6">
    <location>
        <begin position="64"/>
        <end position="82"/>
    </location>
</feature>
<evidence type="ECO:0000313" key="9">
    <source>
        <dbReference type="Proteomes" id="UP000284868"/>
    </source>
</evidence>
<accession>A0A415P680</accession>
<protein>
    <submittedName>
        <fullName evidence="8">Branched-chain amino acid ABC transporter permease</fullName>
    </submittedName>
</protein>
<proteinExistence type="predicted"/>
<dbReference type="CDD" id="cd06581">
    <property type="entry name" value="TM_PBP1_LivM_like"/>
    <property type="match status" value="1"/>
</dbReference>
<evidence type="ECO:0000313" key="7">
    <source>
        <dbReference type="EMBL" id="MBS4884894.1"/>
    </source>
</evidence>
<keyword evidence="9" id="KW-1185">Reference proteome</keyword>
<evidence type="ECO:0000256" key="4">
    <source>
        <dbReference type="ARBA" id="ARBA00022989"/>
    </source>
</evidence>
<feature type="transmembrane region" description="Helical" evidence="6">
    <location>
        <begin position="279"/>
        <end position="298"/>
    </location>
</feature>
<dbReference type="PANTHER" id="PTHR30482">
    <property type="entry name" value="HIGH-AFFINITY BRANCHED-CHAIN AMINO ACID TRANSPORT SYSTEM PERMEASE"/>
    <property type="match status" value="1"/>
</dbReference>
<dbReference type="RefSeq" id="WP_004798352.1">
    <property type="nucleotide sequence ID" value="NZ_CABKNA010000005.1"/>
</dbReference>
<feature type="transmembrane region" description="Helical" evidence="6">
    <location>
        <begin position="131"/>
        <end position="151"/>
    </location>
</feature>
<evidence type="ECO:0000256" key="1">
    <source>
        <dbReference type="ARBA" id="ARBA00004651"/>
    </source>
</evidence>
<dbReference type="GO" id="GO:0005886">
    <property type="term" value="C:plasma membrane"/>
    <property type="evidence" value="ECO:0007669"/>
    <property type="project" value="UniProtKB-SubCell"/>
</dbReference>
<name>A0A415P680_9FIRM</name>
<dbReference type="AlphaFoldDB" id="A0A415P680"/>
<feature type="transmembrane region" description="Helical" evidence="6">
    <location>
        <begin position="38"/>
        <end position="57"/>
    </location>
</feature>
<feature type="transmembrane region" description="Helical" evidence="6">
    <location>
        <begin position="88"/>
        <end position="111"/>
    </location>
</feature>
<reference evidence="8 9" key="1">
    <citation type="submission" date="2018-08" db="EMBL/GenBank/DDBJ databases">
        <title>A genome reference for cultivated species of the human gut microbiota.</title>
        <authorList>
            <person name="Zou Y."/>
            <person name="Xue W."/>
            <person name="Luo G."/>
        </authorList>
    </citation>
    <scope>NUCLEOTIDE SEQUENCE [LARGE SCALE GENOMIC DNA]</scope>
    <source>
        <strain evidence="8 9">AF35-6BH</strain>
    </source>
</reference>
<comment type="subcellular location">
    <subcellularLocation>
        <location evidence="1">Cell membrane</location>
        <topology evidence="1">Multi-pass membrane protein</topology>
    </subcellularLocation>
</comment>
<keyword evidence="5 6" id="KW-0472">Membrane</keyword>
<dbReference type="EMBL" id="JAGZMZ010000028">
    <property type="protein sequence ID" value="MBS4884894.1"/>
    <property type="molecule type" value="Genomic_DNA"/>
</dbReference>
<feature type="transmembrane region" description="Helical" evidence="6">
    <location>
        <begin position="240"/>
        <end position="267"/>
    </location>
</feature>
<comment type="caution">
    <text evidence="8">The sequence shown here is derived from an EMBL/GenBank/DDBJ whole genome shotgun (WGS) entry which is preliminary data.</text>
</comment>
<keyword evidence="2" id="KW-1003">Cell membrane</keyword>
<dbReference type="PANTHER" id="PTHR30482:SF10">
    <property type="entry name" value="HIGH-AFFINITY BRANCHED-CHAIN AMINO ACID TRANSPORT PROTEIN BRAE"/>
    <property type="match status" value="1"/>
</dbReference>
<feature type="transmembrane region" description="Helical" evidence="6">
    <location>
        <begin position="206"/>
        <end position="228"/>
    </location>
</feature>
<reference evidence="7" key="2">
    <citation type="submission" date="2021-02" db="EMBL/GenBank/DDBJ databases">
        <title>Infant gut strain persistence is associated with maternal origin, phylogeny, and functional potential including surface adhesion and iron acquisition.</title>
        <authorList>
            <person name="Lou Y.C."/>
        </authorList>
    </citation>
    <scope>NUCLEOTIDE SEQUENCE</scope>
    <source>
        <strain evidence="7">L3_108_103G1_dasL3_108_103G1_concoct_2</strain>
    </source>
</reference>
<dbReference type="Proteomes" id="UP000753219">
    <property type="component" value="Unassembled WGS sequence"/>
</dbReference>
<feature type="transmembrane region" description="Helical" evidence="6">
    <location>
        <begin position="12"/>
        <end position="32"/>
    </location>
</feature>
<evidence type="ECO:0000313" key="8">
    <source>
        <dbReference type="EMBL" id="RHM08220.1"/>
    </source>
</evidence>
<dbReference type="OrthoDB" id="9789927at2"/>
<dbReference type="GeneID" id="92792911"/>
<evidence type="ECO:0000256" key="5">
    <source>
        <dbReference type="ARBA" id="ARBA00023136"/>
    </source>
</evidence>
<evidence type="ECO:0000256" key="2">
    <source>
        <dbReference type="ARBA" id="ARBA00022475"/>
    </source>
</evidence>
<evidence type="ECO:0000256" key="3">
    <source>
        <dbReference type="ARBA" id="ARBA00022692"/>
    </source>
</evidence>
<dbReference type="GO" id="GO:0015658">
    <property type="term" value="F:branched-chain amino acid transmembrane transporter activity"/>
    <property type="evidence" value="ECO:0007669"/>
    <property type="project" value="InterPro"/>
</dbReference>
<sequence length="319" mass="34144">MKNMFSKTNLCWLLTIIGIFVIMSIAMQTGIINAYYQTTIYTIGINIILAVSLNLIIGVTGQFSLGHAGFMCIGAYAAAIVTKSNPTLMGLALGAIIGAAISAVVALIVAIPTLRLKGDYLAIATLGFSEIVRIVVLNMTITNGAAGLFGIPKLTSWPVLFGCIVLSMIVILNFGLSAPGRACISIREDEIASEAMGINTTKYKTIAFVIGAMIAALAGALYACNFYVVKPDLFTWTKSVDILILVVFGGMGSFTGSVLAAIVIGFINMFLQQFADIRMIIYGAALVLIMVFRPKGIFGTKEFTFSAILKRFQRKKEAK</sequence>
<keyword evidence="4 6" id="KW-1133">Transmembrane helix</keyword>
<dbReference type="InterPro" id="IPR001851">
    <property type="entry name" value="ABC_transp_permease"/>
</dbReference>
<organism evidence="8 9">
    <name type="scientific">Amedibacillus dolichus</name>
    <dbReference type="NCBI Taxonomy" id="31971"/>
    <lineage>
        <taxon>Bacteria</taxon>
        <taxon>Bacillati</taxon>
        <taxon>Bacillota</taxon>
        <taxon>Erysipelotrichia</taxon>
        <taxon>Erysipelotrichales</taxon>
        <taxon>Erysipelotrichaceae</taxon>
        <taxon>Amedibacillus</taxon>
    </lineage>
</organism>
<dbReference type="Proteomes" id="UP000284868">
    <property type="component" value="Unassembled WGS sequence"/>
</dbReference>
<dbReference type="InterPro" id="IPR043428">
    <property type="entry name" value="LivM-like"/>
</dbReference>